<sequence length="215" mass="24369">MASSSLRRQLRRIPDALQRATQIELSNVPRTATPADIRRLVFRAQVQGVDDVSIDYYHLNPTGRAYLKLTHSDFLLPALDALEKITISGVHPTAEPSDRPSYATEYAWTEGNGLSSEIKSYGKAVAVWGYPKSFTPEALDRSLAGRFTFPQNEAYIFKLPGRETDASKPFTLYSRFFVRLDSVSEAHRFVRELHLTYHAPLQHQAKYSLHAHVIH</sequence>
<evidence type="ECO:0000313" key="1">
    <source>
        <dbReference type="EMBL" id="KAK7014977.1"/>
    </source>
</evidence>
<keyword evidence="2" id="KW-1185">Reference proteome</keyword>
<gene>
    <name evidence="1" type="ORF">R3P38DRAFT_2998748</name>
</gene>
<organism evidence="1 2">
    <name type="scientific">Favolaschia claudopus</name>
    <dbReference type="NCBI Taxonomy" id="2862362"/>
    <lineage>
        <taxon>Eukaryota</taxon>
        <taxon>Fungi</taxon>
        <taxon>Dikarya</taxon>
        <taxon>Basidiomycota</taxon>
        <taxon>Agaricomycotina</taxon>
        <taxon>Agaricomycetes</taxon>
        <taxon>Agaricomycetidae</taxon>
        <taxon>Agaricales</taxon>
        <taxon>Marasmiineae</taxon>
        <taxon>Mycenaceae</taxon>
        <taxon>Favolaschia</taxon>
    </lineage>
</organism>
<reference evidence="1 2" key="1">
    <citation type="journal article" date="2024" name="J Genomics">
        <title>Draft genome sequencing and assembly of Favolaschia claudopus CIRM-BRFM 2984 isolated from oak limbs.</title>
        <authorList>
            <person name="Navarro D."/>
            <person name="Drula E."/>
            <person name="Chaduli D."/>
            <person name="Cazenave R."/>
            <person name="Ahrendt S."/>
            <person name="Wang J."/>
            <person name="Lipzen A."/>
            <person name="Daum C."/>
            <person name="Barry K."/>
            <person name="Grigoriev I.V."/>
            <person name="Favel A."/>
            <person name="Rosso M.N."/>
            <person name="Martin F."/>
        </authorList>
    </citation>
    <scope>NUCLEOTIDE SEQUENCE [LARGE SCALE GENOMIC DNA]</scope>
    <source>
        <strain evidence="1 2">CIRM-BRFM 2984</strain>
    </source>
</reference>
<evidence type="ECO:0000313" key="2">
    <source>
        <dbReference type="Proteomes" id="UP001362999"/>
    </source>
</evidence>
<name>A0AAW0AS97_9AGAR</name>
<comment type="caution">
    <text evidence="1">The sequence shown here is derived from an EMBL/GenBank/DDBJ whole genome shotgun (WGS) entry which is preliminary data.</text>
</comment>
<protein>
    <submittedName>
        <fullName evidence="1">Uncharacterized protein</fullName>
    </submittedName>
</protein>
<dbReference type="Proteomes" id="UP001362999">
    <property type="component" value="Unassembled WGS sequence"/>
</dbReference>
<dbReference type="EMBL" id="JAWWNJ010000055">
    <property type="protein sequence ID" value="KAK7014977.1"/>
    <property type="molecule type" value="Genomic_DNA"/>
</dbReference>
<accession>A0AAW0AS97</accession>
<proteinExistence type="predicted"/>
<dbReference type="AlphaFoldDB" id="A0AAW0AS97"/>